<dbReference type="GO" id="GO:0008168">
    <property type="term" value="F:methyltransferase activity"/>
    <property type="evidence" value="ECO:0007669"/>
    <property type="project" value="UniProtKB-KW"/>
</dbReference>
<keyword evidence="1" id="KW-0808">Transferase</keyword>
<reference evidence="1" key="2">
    <citation type="journal article" date="2021" name="PeerJ">
        <title>Extensive microbial diversity within the chicken gut microbiome revealed by metagenomics and culture.</title>
        <authorList>
            <person name="Gilroy R."/>
            <person name="Ravi A."/>
            <person name="Getino M."/>
            <person name="Pursley I."/>
            <person name="Horton D.L."/>
            <person name="Alikhan N.F."/>
            <person name="Baker D."/>
            <person name="Gharbi K."/>
            <person name="Hall N."/>
            <person name="Watson M."/>
            <person name="Adriaenssens E.M."/>
            <person name="Foster-Nyarko E."/>
            <person name="Jarju S."/>
            <person name="Secka A."/>
            <person name="Antonio M."/>
            <person name="Oren A."/>
            <person name="Chaudhuri R.R."/>
            <person name="La Ragione R."/>
            <person name="Hildebrand F."/>
            <person name="Pallen M.J."/>
        </authorList>
    </citation>
    <scope>NUCLEOTIDE SEQUENCE</scope>
    <source>
        <strain evidence="1">B1-13419</strain>
    </source>
</reference>
<sequence>MKVNTDGVLLGALMTVAPSDRYLLDIGTGTGSVALMVAQRLAPVVGSAAQDVRIFAVDIDGLSADEAAENFSGSPWAGMLEAKNMSLAEYDSSLPDGTVFDAVFSNPPYFESSLKAPDMRRRAARHADTLSYREILAFSSRRLSREGRVSMILPADMEKELVRYAASWSLYLFRIVRIRSSAAHPFSRIVAEFSRSRPSEVDAAELQIRSEGGYSPEYRSLVSDFLFI</sequence>
<name>A0A9D9NJ28_9BACT</name>
<gene>
    <name evidence="1" type="ORF">IAB91_07950</name>
</gene>
<dbReference type="GO" id="GO:0032259">
    <property type="term" value="P:methylation"/>
    <property type="evidence" value="ECO:0007669"/>
    <property type="project" value="UniProtKB-KW"/>
</dbReference>
<dbReference type="PRINTS" id="PR00507">
    <property type="entry name" value="N12N6MTFRASE"/>
</dbReference>
<dbReference type="InterPro" id="IPR002052">
    <property type="entry name" value="DNA_methylase_N6_adenine_CS"/>
</dbReference>
<protein>
    <submittedName>
        <fullName evidence="1">Methyltransferase</fullName>
    </submittedName>
</protein>
<dbReference type="Gene3D" id="3.40.50.150">
    <property type="entry name" value="Vaccinia Virus protein VP39"/>
    <property type="match status" value="1"/>
</dbReference>
<organism evidence="1 2">
    <name type="scientific">Candidatus Cryptobacteroides faecigallinarum</name>
    <dbReference type="NCBI Taxonomy" id="2840763"/>
    <lineage>
        <taxon>Bacteria</taxon>
        <taxon>Pseudomonadati</taxon>
        <taxon>Bacteroidota</taxon>
        <taxon>Bacteroidia</taxon>
        <taxon>Bacteroidales</taxon>
        <taxon>Candidatus Cryptobacteroides</taxon>
    </lineage>
</organism>
<proteinExistence type="predicted"/>
<dbReference type="GO" id="GO:0003676">
    <property type="term" value="F:nucleic acid binding"/>
    <property type="evidence" value="ECO:0007669"/>
    <property type="project" value="InterPro"/>
</dbReference>
<dbReference type="InterPro" id="IPR050210">
    <property type="entry name" value="tRNA_Adenine-N(6)_MTase"/>
</dbReference>
<dbReference type="InterPro" id="IPR029063">
    <property type="entry name" value="SAM-dependent_MTases_sf"/>
</dbReference>
<dbReference type="CDD" id="cd02440">
    <property type="entry name" value="AdoMet_MTases"/>
    <property type="match status" value="1"/>
</dbReference>
<reference evidence="1" key="1">
    <citation type="submission" date="2020-10" db="EMBL/GenBank/DDBJ databases">
        <authorList>
            <person name="Gilroy R."/>
        </authorList>
    </citation>
    <scope>NUCLEOTIDE SEQUENCE</scope>
    <source>
        <strain evidence="1">B1-13419</strain>
    </source>
</reference>
<evidence type="ECO:0000313" key="2">
    <source>
        <dbReference type="Proteomes" id="UP000823757"/>
    </source>
</evidence>
<dbReference type="AlphaFoldDB" id="A0A9D9NJ28"/>
<dbReference type="EMBL" id="JADIMD010000119">
    <property type="protein sequence ID" value="MBO8475205.1"/>
    <property type="molecule type" value="Genomic_DNA"/>
</dbReference>
<dbReference type="PANTHER" id="PTHR47739:SF1">
    <property type="entry name" value="TRNA1(VAL) (ADENINE(37)-N6)-METHYLTRANSFERASE"/>
    <property type="match status" value="1"/>
</dbReference>
<dbReference type="SUPFAM" id="SSF53335">
    <property type="entry name" value="S-adenosyl-L-methionine-dependent methyltransferases"/>
    <property type="match status" value="1"/>
</dbReference>
<keyword evidence="1" id="KW-0489">Methyltransferase</keyword>
<accession>A0A9D9NJ28</accession>
<dbReference type="PANTHER" id="PTHR47739">
    <property type="entry name" value="TRNA1(VAL) (ADENINE(37)-N6)-METHYLTRANSFERASE"/>
    <property type="match status" value="1"/>
</dbReference>
<dbReference type="PROSITE" id="PS00092">
    <property type="entry name" value="N6_MTASE"/>
    <property type="match status" value="1"/>
</dbReference>
<comment type="caution">
    <text evidence="1">The sequence shown here is derived from an EMBL/GenBank/DDBJ whole genome shotgun (WGS) entry which is preliminary data.</text>
</comment>
<evidence type="ECO:0000313" key="1">
    <source>
        <dbReference type="EMBL" id="MBO8475205.1"/>
    </source>
</evidence>
<dbReference type="Proteomes" id="UP000823757">
    <property type="component" value="Unassembled WGS sequence"/>
</dbReference>